<protein>
    <submittedName>
        <fullName evidence="2">Uncharacterized protein</fullName>
    </submittedName>
</protein>
<dbReference type="Pfam" id="PF07065">
    <property type="entry name" value="D123"/>
    <property type="match status" value="1"/>
</dbReference>
<dbReference type="InterPro" id="IPR009772">
    <property type="entry name" value="CDC123"/>
</dbReference>
<evidence type="ECO:0000256" key="1">
    <source>
        <dbReference type="ARBA" id="ARBA00011047"/>
    </source>
</evidence>
<proteinExistence type="inferred from homology"/>
<sequence>MNAMTGFGPVVWAADIAAYPDAVRALMGPMAQVELEEDDFACLTGEAKAITPDSQDKLDEALADFQSTGAFLRLGLCSFKLGPGRLLPIYTGTQAALTLAQRNARVQTVARAMVSAKKKRLLYLRPHLNIPRWSEFRVFIKNRSVIGVSQYHCDQRYLQIHHYAAQIENTIQVLLQHLLPALHVDNTVVDLSIDPEQKTALLLELNPFVRRTGSGLFSWTKPGDFDERMRFL</sequence>
<dbReference type="Proteomes" id="UP001161388">
    <property type="component" value="Unassembled WGS sequence"/>
</dbReference>
<dbReference type="PANTHER" id="PTHR15323:SF6">
    <property type="entry name" value="CELL DIVISION CYCLE PROTEIN 123 HOMOLOG"/>
    <property type="match status" value="1"/>
</dbReference>
<evidence type="ECO:0000313" key="2">
    <source>
        <dbReference type="EMBL" id="GLQ25649.1"/>
    </source>
</evidence>
<dbReference type="PANTHER" id="PTHR15323">
    <property type="entry name" value="D123 PROTEIN"/>
    <property type="match status" value="1"/>
</dbReference>
<reference evidence="2" key="2">
    <citation type="submission" date="2023-01" db="EMBL/GenBank/DDBJ databases">
        <title>Draft genome sequence of Sulfitobacter pacificus strain NBRC 109915.</title>
        <authorList>
            <person name="Sun Q."/>
            <person name="Mori K."/>
        </authorList>
    </citation>
    <scope>NUCLEOTIDE SEQUENCE</scope>
    <source>
        <strain evidence="2">NBRC 109915</strain>
    </source>
</reference>
<organism evidence="2 3">
    <name type="scientific">Sulfitobacter pacificus</name>
    <dbReference type="NCBI Taxonomy" id="1499314"/>
    <lineage>
        <taxon>Bacteria</taxon>
        <taxon>Pseudomonadati</taxon>
        <taxon>Pseudomonadota</taxon>
        <taxon>Alphaproteobacteria</taxon>
        <taxon>Rhodobacterales</taxon>
        <taxon>Roseobacteraceae</taxon>
        <taxon>Sulfitobacter</taxon>
    </lineage>
</organism>
<reference evidence="2" key="1">
    <citation type="journal article" date="2014" name="Int. J. Syst. Evol. Microbiol.">
        <title>Complete genome of a new Firmicutes species belonging to the dominant human colonic microbiota ('Ruminococcus bicirculans') reveals two chromosomes and a selective capacity to utilize plant glucans.</title>
        <authorList>
            <consortium name="NISC Comparative Sequencing Program"/>
            <person name="Wegmann U."/>
            <person name="Louis P."/>
            <person name="Goesmann A."/>
            <person name="Henrissat B."/>
            <person name="Duncan S.H."/>
            <person name="Flint H.J."/>
        </authorList>
    </citation>
    <scope>NUCLEOTIDE SEQUENCE</scope>
    <source>
        <strain evidence="2">NBRC 109915</strain>
    </source>
</reference>
<name>A0ABQ5VFJ6_9RHOB</name>
<comment type="similarity">
    <text evidence="1">Belongs to the CDC123 family.</text>
</comment>
<accession>A0ABQ5VFJ6</accession>
<keyword evidence="3" id="KW-1185">Reference proteome</keyword>
<gene>
    <name evidence="2" type="ORF">GCM10007927_04520</name>
</gene>
<comment type="caution">
    <text evidence="2">The sequence shown here is derived from an EMBL/GenBank/DDBJ whole genome shotgun (WGS) entry which is preliminary data.</text>
</comment>
<dbReference type="EMBL" id="BSNL01000001">
    <property type="protein sequence ID" value="GLQ25649.1"/>
    <property type="molecule type" value="Genomic_DNA"/>
</dbReference>
<evidence type="ECO:0000313" key="3">
    <source>
        <dbReference type="Proteomes" id="UP001161388"/>
    </source>
</evidence>